<dbReference type="Proteomes" id="UP000717634">
    <property type="component" value="Unassembled WGS sequence"/>
</dbReference>
<sequence length="214" mass="22558">MQPTQLLTPPAATERVTDAAIVAAVRAMLHFNPRVRSAETLVQVLDGVVTLAGTVRNLCIRQGAEQDARHVMGVANVHNLLKVRPAQLVPDEEIRQTVVAALGRDPYVGHLPFGVQVHGGQALLTGRVDTHFELERAGDVAAGANGVVGVHNQLAVAGAAAGLASASAPRNPDRNLVAQEAHEAGAHEVNNHLLVLNTDPRINHQTPVEHGIEA</sequence>
<dbReference type="PROSITE" id="PS50914">
    <property type="entry name" value="BON"/>
    <property type="match status" value="2"/>
</dbReference>
<dbReference type="InterPro" id="IPR051686">
    <property type="entry name" value="Lipoprotein_DolP"/>
</dbReference>
<comment type="caution">
    <text evidence="2">The sequence shown here is derived from an EMBL/GenBank/DDBJ whole genome shotgun (WGS) entry which is preliminary data.</text>
</comment>
<dbReference type="PANTHER" id="PTHR34606">
    <property type="entry name" value="BON DOMAIN-CONTAINING PROTEIN"/>
    <property type="match status" value="1"/>
</dbReference>
<proteinExistence type="predicted"/>
<feature type="domain" description="BON" evidence="1">
    <location>
        <begin position="17"/>
        <end position="85"/>
    </location>
</feature>
<evidence type="ECO:0000259" key="1">
    <source>
        <dbReference type="PROSITE" id="PS50914"/>
    </source>
</evidence>
<gene>
    <name evidence="2" type="ORF">HBN54_001006</name>
</gene>
<dbReference type="PANTHER" id="PTHR34606:SF15">
    <property type="entry name" value="BON DOMAIN-CONTAINING PROTEIN"/>
    <property type="match status" value="1"/>
</dbReference>
<reference evidence="2 3" key="1">
    <citation type="submission" date="2020-03" db="EMBL/GenBank/DDBJ databases">
        <title>Genomic Encyclopedia of Type Strains, Phase IV (KMG-V): Genome sequencing to study the core and pangenomes of soil and plant-associated prokaryotes.</title>
        <authorList>
            <person name="Whitman W."/>
        </authorList>
    </citation>
    <scope>NUCLEOTIDE SEQUENCE [LARGE SCALE GENOMIC DNA]</scope>
    <source>
        <strain evidence="2 3">1B</strain>
    </source>
</reference>
<accession>A0ABX1HDX7</accession>
<keyword evidence="3" id="KW-1185">Reference proteome</keyword>
<dbReference type="InterPro" id="IPR007055">
    <property type="entry name" value="BON_dom"/>
</dbReference>
<dbReference type="Pfam" id="PF04972">
    <property type="entry name" value="BON"/>
    <property type="match status" value="2"/>
</dbReference>
<dbReference type="Gene3D" id="3.30.1340.30">
    <property type="match status" value="2"/>
</dbReference>
<protein>
    <submittedName>
        <fullName evidence="2">Osmotically-inducible protein OsmY</fullName>
    </submittedName>
</protein>
<feature type="domain" description="BON" evidence="1">
    <location>
        <begin position="90"/>
        <end position="158"/>
    </location>
</feature>
<dbReference type="RefSeq" id="WP_168672051.1">
    <property type="nucleotide sequence ID" value="NZ_JAAVTK010000002.1"/>
</dbReference>
<evidence type="ECO:0000313" key="2">
    <source>
        <dbReference type="EMBL" id="NKI88419.1"/>
    </source>
</evidence>
<organism evidence="2 3">
    <name type="scientific">Hymenobacter artigasi</name>
    <dbReference type="NCBI Taxonomy" id="2719616"/>
    <lineage>
        <taxon>Bacteria</taxon>
        <taxon>Pseudomonadati</taxon>
        <taxon>Bacteroidota</taxon>
        <taxon>Cytophagia</taxon>
        <taxon>Cytophagales</taxon>
        <taxon>Hymenobacteraceae</taxon>
        <taxon>Hymenobacter</taxon>
    </lineage>
</organism>
<dbReference type="EMBL" id="JAAVTK010000002">
    <property type="protein sequence ID" value="NKI88419.1"/>
    <property type="molecule type" value="Genomic_DNA"/>
</dbReference>
<name>A0ABX1HDX7_9BACT</name>
<evidence type="ECO:0000313" key="3">
    <source>
        <dbReference type="Proteomes" id="UP000717634"/>
    </source>
</evidence>